<keyword evidence="1 4" id="KW-0808">Transferase</keyword>
<keyword evidence="5" id="KW-1185">Reference proteome</keyword>
<evidence type="ECO:0000256" key="2">
    <source>
        <dbReference type="SAM" id="MobiDB-lite"/>
    </source>
</evidence>
<feature type="domain" description="N-acetyltransferase" evidence="3">
    <location>
        <begin position="3"/>
        <end position="181"/>
    </location>
</feature>
<dbReference type="InterPro" id="IPR050769">
    <property type="entry name" value="NAT_camello-type"/>
</dbReference>
<dbReference type="CDD" id="cd04301">
    <property type="entry name" value="NAT_SF"/>
    <property type="match status" value="1"/>
</dbReference>
<dbReference type="PANTHER" id="PTHR13947">
    <property type="entry name" value="GNAT FAMILY N-ACETYLTRANSFERASE"/>
    <property type="match status" value="1"/>
</dbReference>
<dbReference type="PROSITE" id="PS51186">
    <property type="entry name" value="GNAT"/>
    <property type="match status" value="1"/>
</dbReference>
<dbReference type="Pfam" id="PF00583">
    <property type="entry name" value="Acetyltransf_1"/>
    <property type="match status" value="1"/>
</dbReference>
<organism evidence="4 5">
    <name type="scientific">Streptomyces silvae</name>
    <dbReference type="NCBI Taxonomy" id="2803812"/>
    <lineage>
        <taxon>Bacteria</taxon>
        <taxon>Bacillati</taxon>
        <taxon>Actinomycetota</taxon>
        <taxon>Actinomycetes</taxon>
        <taxon>Kitasatosporales</taxon>
        <taxon>Streptomycetaceae</taxon>
        <taxon>Streptomyces</taxon>
    </lineage>
</organism>
<dbReference type="SUPFAM" id="SSF55729">
    <property type="entry name" value="Acyl-CoA N-acyltransferases (Nat)"/>
    <property type="match status" value="1"/>
</dbReference>
<dbReference type="RefSeq" id="WP_319228495.1">
    <property type="nucleotide sequence ID" value="NZ_JARUMK010000001.1"/>
</dbReference>
<evidence type="ECO:0000313" key="4">
    <source>
        <dbReference type="EMBL" id="MEH0561328.1"/>
    </source>
</evidence>
<accession>A0ABU8A4K5</accession>
<protein>
    <submittedName>
        <fullName evidence="4">GNAT family N-acetyltransferase</fullName>
        <ecNumber evidence="4">2.3.1.-</ecNumber>
    </submittedName>
</protein>
<dbReference type="Gene3D" id="3.40.630.30">
    <property type="match status" value="1"/>
</dbReference>
<dbReference type="Proteomes" id="UP001382181">
    <property type="component" value="Unassembled WGS sequence"/>
</dbReference>
<dbReference type="EC" id="2.3.1.-" evidence="4"/>
<dbReference type="InterPro" id="IPR000182">
    <property type="entry name" value="GNAT_dom"/>
</dbReference>
<evidence type="ECO:0000256" key="1">
    <source>
        <dbReference type="ARBA" id="ARBA00022679"/>
    </source>
</evidence>
<gene>
    <name evidence="4" type="ORF">QBA37_19145</name>
</gene>
<keyword evidence="4" id="KW-0012">Acyltransferase</keyword>
<evidence type="ECO:0000313" key="5">
    <source>
        <dbReference type="Proteomes" id="UP001382181"/>
    </source>
</evidence>
<evidence type="ECO:0000259" key="3">
    <source>
        <dbReference type="PROSITE" id="PS51186"/>
    </source>
</evidence>
<dbReference type="InterPro" id="IPR016181">
    <property type="entry name" value="Acyl_CoA_acyltransferase"/>
</dbReference>
<sequence>MDYVVRAVRAEEWARAKEIRLAALRDPVASIAFLETYEQALGRPDVFWQERTAGAAAGEHSRQFIAEAPDGQWAGTVSVLVERAGGTPGFGEAAEVDQAHLVGVFVRPDHRGRGVVDALFREAIDWSWSLAGPPLERVRLYVHEANARAEASYRRIGFLPTGRTLPMEGDPAALELEFEFRRPKRTERTAHTERPEHPRSPEAERGR</sequence>
<proteinExistence type="predicted"/>
<dbReference type="EMBL" id="JARUMK010000001">
    <property type="protein sequence ID" value="MEH0561328.1"/>
    <property type="molecule type" value="Genomic_DNA"/>
</dbReference>
<name>A0ABU8A4K5_9ACTN</name>
<reference evidence="4 5" key="1">
    <citation type="submission" date="2023-04" db="EMBL/GenBank/DDBJ databases">
        <title>Genomic diversity of scab-causing Streptomyces spp. in the province of Quebec, Canada.</title>
        <authorList>
            <person name="Biessy A."/>
            <person name="Cadieux M."/>
            <person name="Ciotola M."/>
            <person name="Filion M."/>
        </authorList>
    </citation>
    <scope>NUCLEOTIDE SEQUENCE [LARGE SCALE GENOMIC DNA]</scope>
    <source>
        <strain evidence="4 5">B21-103</strain>
    </source>
</reference>
<dbReference type="PANTHER" id="PTHR13947:SF37">
    <property type="entry name" value="LD18367P"/>
    <property type="match status" value="1"/>
</dbReference>
<comment type="caution">
    <text evidence="4">The sequence shown here is derived from an EMBL/GenBank/DDBJ whole genome shotgun (WGS) entry which is preliminary data.</text>
</comment>
<dbReference type="GO" id="GO:0016746">
    <property type="term" value="F:acyltransferase activity"/>
    <property type="evidence" value="ECO:0007669"/>
    <property type="project" value="UniProtKB-KW"/>
</dbReference>
<feature type="region of interest" description="Disordered" evidence="2">
    <location>
        <begin position="178"/>
        <end position="207"/>
    </location>
</feature>